<protein>
    <recommendedName>
        <fullName evidence="6">Restriction endonuclease</fullName>
    </recommendedName>
</protein>
<evidence type="ECO:0000259" key="1">
    <source>
        <dbReference type="Pfam" id="PF26236"/>
    </source>
</evidence>
<evidence type="ECO:0000313" key="4">
    <source>
        <dbReference type="EMBL" id="UVE51992.1"/>
    </source>
</evidence>
<evidence type="ECO:0000313" key="5">
    <source>
        <dbReference type="Proteomes" id="UP001058330"/>
    </source>
</evidence>
<proteinExistence type="predicted"/>
<organism evidence="4 5">
    <name type="scientific">Haloferax larsenii</name>
    <dbReference type="NCBI Taxonomy" id="302484"/>
    <lineage>
        <taxon>Archaea</taxon>
        <taxon>Methanobacteriati</taxon>
        <taxon>Methanobacteriota</taxon>
        <taxon>Stenosarchaea group</taxon>
        <taxon>Halobacteria</taxon>
        <taxon>Halobacteriales</taxon>
        <taxon>Haloferacaceae</taxon>
        <taxon>Haloferax</taxon>
    </lineage>
</organism>
<dbReference type="InterPro" id="IPR058775">
    <property type="entry name" value="DUF8054_M"/>
</dbReference>
<dbReference type="InterPro" id="IPR058674">
    <property type="entry name" value="DUF8054_N"/>
</dbReference>
<feature type="domain" description="DUF8054" evidence="2">
    <location>
        <begin position="216"/>
        <end position="255"/>
    </location>
</feature>
<reference evidence="4" key="1">
    <citation type="submission" date="2021-07" db="EMBL/GenBank/DDBJ databases">
        <title>Studies on halocins as antimicrobial molecules from haloarchaea.</title>
        <authorList>
            <person name="Kumar S."/>
            <person name="Khare S.K."/>
        </authorList>
    </citation>
    <scope>NUCLEOTIDE SEQUENCE</scope>
    <source>
        <strain evidence="4">NCIM 5678</strain>
        <plasmid evidence="4">pHl5678-1</plasmid>
    </source>
</reference>
<sequence length="266" mass="29442">MSFQRLRQPEYTGKNRCTPCTIVNTGIAAIISGFSATISPVLGPIVFLASMHTIYLRGYLVPGTPKLTKQYFPDRVLRWFDKSTTRQSAGTEVKVNPEAVLLECNAVKPTENGDDLVLSSSFEQSWRSGMQSITDPSIDLIINTIGGADDQVNFQQNGESAIAHKNGEVVGQWDSTVAMTADVAAANELVQRLPSWETMNFAERARILMSLRIFLEKCPICEGDIRLEEDVVESCCRSYDVIATSCASCESQLFEIEWNKKLEEAA</sequence>
<geneLocation type="plasmid" evidence="4 5">
    <name>pHl5678-1</name>
</geneLocation>
<dbReference type="EMBL" id="CP078064">
    <property type="protein sequence ID" value="UVE51992.1"/>
    <property type="molecule type" value="Genomic_DNA"/>
</dbReference>
<dbReference type="InterPro" id="IPR058675">
    <property type="entry name" value="DUF8054_C"/>
</dbReference>
<keyword evidence="5" id="KW-1185">Reference proteome</keyword>
<evidence type="ECO:0000259" key="3">
    <source>
        <dbReference type="Pfam" id="PF26238"/>
    </source>
</evidence>
<evidence type="ECO:0008006" key="6">
    <source>
        <dbReference type="Google" id="ProtNLM"/>
    </source>
</evidence>
<feature type="domain" description="DUF8054" evidence="1">
    <location>
        <begin position="4"/>
        <end position="82"/>
    </location>
</feature>
<gene>
    <name evidence="4" type="ORF">KU306_16855</name>
</gene>
<dbReference type="Pfam" id="PF26238">
    <property type="entry name" value="DUF8054_M"/>
    <property type="match status" value="1"/>
</dbReference>
<dbReference type="Proteomes" id="UP001058330">
    <property type="component" value="Plasmid pHl5678-1"/>
</dbReference>
<evidence type="ECO:0000259" key="2">
    <source>
        <dbReference type="Pfam" id="PF26237"/>
    </source>
</evidence>
<name>A0ABY5RK92_HALLR</name>
<dbReference type="Pfam" id="PF26237">
    <property type="entry name" value="DUF8054_C"/>
    <property type="match status" value="1"/>
</dbReference>
<accession>A0ABY5RK92</accession>
<keyword evidence="4" id="KW-0614">Plasmid</keyword>
<dbReference type="Pfam" id="PF26236">
    <property type="entry name" value="DUF8054_N"/>
    <property type="match status" value="1"/>
</dbReference>
<feature type="domain" description="DUF8054" evidence="3">
    <location>
        <begin position="97"/>
        <end position="213"/>
    </location>
</feature>